<dbReference type="Pfam" id="PF02321">
    <property type="entry name" value="OEP"/>
    <property type="match status" value="1"/>
</dbReference>
<accession>A0A840TVP2</accession>
<dbReference type="Proteomes" id="UP000557307">
    <property type="component" value="Unassembled WGS sequence"/>
</dbReference>
<reference evidence="3 4" key="1">
    <citation type="submission" date="2020-08" db="EMBL/GenBank/DDBJ databases">
        <title>Genomic Encyclopedia of Type Strains, Phase IV (KMG-IV): sequencing the most valuable type-strain genomes for metagenomic binning, comparative biology and taxonomic classification.</title>
        <authorList>
            <person name="Goeker M."/>
        </authorList>
    </citation>
    <scope>NUCLEOTIDE SEQUENCE [LARGE SCALE GENOMIC DNA]</scope>
    <source>
        <strain evidence="3 4">DSM 105074</strain>
    </source>
</reference>
<dbReference type="InterPro" id="IPR010131">
    <property type="entry name" value="MdtP/NodT-like"/>
</dbReference>
<evidence type="ECO:0000313" key="4">
    <source>
        <dbReference type="Proteomes" id="UP000557307"/>
    </source>
</evidence>
<comment type="similarity">
    <text evidence="1">Belongs to the outer membrane factor (OMF) (TC 1.B.17) family.</text>
</comment>
<sequence>MKKWLVVLVLAPLALGVLGQAAPKPPTTEQQIVLPPLNKVVEMVLQRSPDLRYQEALIKRDENNIENKKRQWMEGMGIDLQLSAGNQALLIQQPIGTVDAYRNLNNGYRAAFNVRLSAFDFLGRRSTVRMAEYERLMSTEKKGSVEQEIETAVATRYYAAQASINLLQIKSEVKQSTQLNRQMADKAFTQGTITIEELTRVVEISGRAAAEYEVAKQYLYENLRALEIMTGQKLY</sequence>
<dbReference type="InterPro" id="IPR003423">
    <property type="entry name" value="OMP_efflux"/>
</dbReference>
<gene>
    <name evidence="3" type="ORF">HNQ92_005477</name>
</gene>
<dbReference type="AlphaFoldDB" id="A0A840TVP2"/>
<feature type="signal peptide" evidence="2">
    <location>
        <begin position="1"/>
        <end position="21"/>
    </location>
</feature>
<dbReference type="EMBL" id="JACHGF010000016">
    <property type="protein sequence ID" value="MBB5287314.1"/>
    <property type="molecule type" value="Genomic_DNA"/>
</dbReference>
<proteinExistence type="inferred from homology"/>
<evidence type="ECO:0000256" key="2">
    <source>
        <dbReference type="SAM" id="SignalP"/>
    </source>
</evidence>
<comment type="caution">
    <text evidence="3">The sequence shown here is derived from an EMBL/GenBank/DDBJ whole genome shotgun (WGS) entry which is preliminary data.</text>
</comment>
<dbReference type="PANTHER" id="PTHR30203:SF33">
    <property type="entry name" value="BLR4455 PROTEIN"/>
    <property type="match status" value="1"/>
</dbReference>
<keyword evidence="4" id="KW-1185">Reference proteome</keyword>
<evidence type="ECO:0000256" key="1">
    <source>
        <dbReference type="ARBA" id="ARBA00007613"/>
    </source>
</evidence>
<organism evidence="3 4">
    <name type="scientific">Rhabdobacter roseus</name>
    <dbReference type="NCBI Taxonomy" id="1655419"/>
    <lineage>
        <taxon>Bacteria</taxon>
        <taxon>Pseudomonadati</taxon>
        <taxon>Bacteroidota</taxon>
        <taxon>Cytophagia</taxon>
        <taxon>Cytophagales</taxon>
        <taxon>Cytophagaceae</taxon>
        <taxon>Rhabdobacter</taxon>
    </lineage>
</organism>
<dbReference type="GO" id="GO:0015562">
    <property type="term" value="F:efflux transmembrane transporter activity"/>
    <property type="evidence" value="ECO:0007669"/>
    <property type="project" value="InterPro"/>
</dbReference>
<protein>
    <submittedName>
        <fullName evidence="3">Outer membrane protein TolC</fullName>
    </submittedName>
</protein>
<dbReference type="Gene3D" id="1.20.1600.10">
    <property type="entry name" value="Outer membrane efflux proteins (OEP)"/>
    <property type="match status" value="1"/>
</dbReference>
<evidence type="ECO:0000313" key="3">
    <source>
        <dbReference type="EMBL" id="MBB5287314.1"/>
    </source>
</evidence>
<name>A0A840TVP2_9BACT</name>
<dbReference type="PANTHER" id="PTHR30203">
    <property type="entry name" value="OUTER MEMBRANE CATION EFFLUX PROTEIN"/>
    <property type="match status" value="1"/>
</dbReference>
<feature type="chain" id="PRO_5032866492" evidence="2">
    <location>
        <begin position="22"/>
        <end position="235"/>
    </location>
</feature>
<keyword evidence="2" id="KW-0732">Signal</keyword>
<dbReference type="RefSeq" id="WP_184179292.1">
    <property type="nucleotide sequence ID" value="NZ_JACHGF010000016.1"/>
</dbReference>
<dbReference type="SUPFAM" id="SSF56954">
    <property type="entry name" value="Outer membrane efflux proteins (OEP)"/>
    <property type="match status" value="1"/>
</dbReference>